<proteinExistence type="predicted"/>
<reference evidence="1" key="1">
    <citation type="journal article" date="2023" name="Genome Biol. Evol.">
        <title>First Whole Genome Sequence and Flow Cytometry Genome Size Data for the Lichen-Forming Fungus Ramalina farinacea (Ascomycota).</title>
        <authorList>
            <person name="Llewellyn T."/>
            <person name="Mian S."/>
            <person name="Hill R."/>
            <person name="Leitch I.J."/>
            <person name="Gaya E."/>
        </authorList>
    </citation>
    <scope>NUCLEOTIDE SEQUENCE</scope>
    <source>
        <strain evidence="1">LIQ254RAFAR</strain>
    </source>
</reference>
<evidence type="ECO:0000313" key="2">
    <source>
        <dbReference type="Proteomes" id="UP001161017"/>
    </source>
</evidence>
<feature type="non-terminal residue" evidence="1">
    <location>
        <position position="75"/>
    </location>
</feature>
<name>A0AA43QU86_9LECA</name>
<protein>
    <submittedName>
        <fullName evidence="1">Uncharacterized protein</fullName>
    </submittedName>
</protein>
<sequence>MQKYRFNLNQDPSTDFLSEEVEVAQCGSQRVRLNLKAGAGIAEIAVMVFDEQDGELLLWIHCWYRDCVDGEEESV</sequence>
<dbReference type="EMBL" id="JAPUFD010000020">
    <property type="protein sequence ID" value="MDI1492685.1"/>
    <property type="molecule type" value="Genomic_DNA"/>
</dbReference>
<gene>
    <name evidence="1" type="ORF">OHK93_004467</name>
</gene>
<evidence type="ECO:0000313" key="1">
    <source>
        <dbReference type="EMBL" id="MDI1492685.1"/>
    </source>
</evidence>
<organism evidence="1 2">
    <name type="scientific">Ramalina farinacea</name>
    <dbReference type="NCBI Taxonomy" id="258253"/>
    <lineage>
        <taxon>Eukaryota</taxon>
        <taxon>Fungi</taxon>
        <taxon>Dikarya</taxon>
        <taxon>Ascomycota</taxon>
        <taxon>Pezizomycotina</taxon>
        <taxon>Lecanoromycetes</taxon>
        <taxon>OSLEUM clade</taxon>
        <taxon>Lecanoromycetidae</taxon>
        <taxon>Lecanorales</taxon>
        <taxon>Lecanorineae</taxon>
        <taxon>Ramalinaceae</taxon>
        <taxon>Ramalina</taxon>
    </lineage>
</organism>
<keyword evidence="2" id="KW-1185">Reference proteome</keyword>
<dbReference type="Proteomes" id="UP001161017">
    <property type="component" value="Unassembled WGS sequence"/>
</dbReference>
<accession>A0AA43QU86</accession>
<comment type="caution">
    <text evidence="1">The sequence shown here is derived from an EMBL/GenBank/DDBJ whole genome shotgun (WGS) entry which is preliminary data.</text>
</comment>
<dbReference type="AlphaFoldDB" id="A0AA43QU86"/>